<name>A0A183CQI0_GLOPA</name>
<keyword evidence="1" id="KW-1185">Reference proteome</keyword>
<dbReference type="AlphaFoldDB" id="A0A183CQI0"/>
<evidence type="ECO:0000313" key="2">
    <source>
        <dbReference type="WBParaSite" id="GPLIN_001513800"/>
    </source>
</evidence>
<organism evidence="1 2">
    <name type="scientific">Globodera pallida</name>
    <name type="common">Potato cyst nematode worm</name>
    <name type="synonym">Heterodera pallida</name>
    <dbReference type="NCBI Taxonomy" id="36090"/>
    <lineage>
        <taxon>Eukaryota</taxon>
        <taxon>Metazoa</taxon>
        <taxon>Ecdysozoa</taxon>
        <taxon>Nematoda</taxon>
        <taxon>Chromadorea</taxon>
        <taxon>Rhabditida</taxon>
        <taxon>Tylenchina</taxon>
        <taxon>Tylenchomorpha</taxon>
        <taxon>Tylenchoidea</taxon>
        <taxon>Heteroderidae</taxon>
        <taxon>Heteroderinae</taxon>
        <taxon>Globodera</taxon>
    </lineage>
</organism>
<reference evidence="1" key="2">
    <citation type="submission" date="2014-05" db="EMBL/GenBank/DDBJ databases">
        <title>The genome and life-stage specific transcriptomes of Globodera pallida elucidate key aspects of plant parasitism by a cyst nematode.</title>
        <authorList>
            <person name="Cotton J.A."/>
            <person name="Lilley C.J."/>
            <person name="Jones L.M."/>
            <person name="Kikuchi T."/>
            <person name="Reid A.J."/>
            <person name="Thorpe P."/>
            <person name="Tsai I.J."/>
            <person name="Beasley H."/>
            <person name="Blok V."/>
            <person name="Cock P.J.A."/>
            <person name="Van den Akker S.E."/>
            <person name="Holroyd N."/>
            <person name="Hunt M."/>
            <person name="Mantelin S."/>
            <person name="Naghra H."/>
            <person name="Pain A."/>
            <person name="Palomares-Rius J.E."/>
            <person name="Zarowiecki M."/>
            <person name="Berriman M."/>
            <person name="Jones J.T."/>
            <person name="Urwin P.E."/>
        </authorList>
    </citation>
    <scope>NUCLEOTIDE SEQUENCE [LARGE SCALE GENOMIC DNA]</scope>
    <source>
        <strain evidence="1">Lindley</strain>
    </source>
</reference>
<sequence>MNFAVEEMEREQNLKYKIDVLEAIKALRLSGKHTSPYVCDNIRRHANDFGGDLSDAAEDVCEDVARYIDRNFCIVGWLEDKYGRIYDQLDPEVDKARIDMIDALIERYKRELAC</sequence>
<reference evidence="1" key="1">
    <citation type="submission" date="2013-12" db="EMBL/GenBank/DDBJ databases">
        <authorList>
            <person name="Aslett M."/>
        </authorList>
    </citation>
    <scope>NUCLEOTIDE SEQUENCE [LARGE SCALE GENOMIC DNA]</scope>
    <source>
        <strain evidence="1">Lindley</strain>
    </source>
</reference>
<reference evidence="2" key="3">
    <citation type="submission" date="2016-06" db="UniProtKB">
        <authorList>
            <consortium name="WormBaseParasite"/>
        </authorList>
    </citation>
    <scope>IDENTIFICATION</scope>
</reference>
<protein>
    <submittedName>
        <fullName evidence="2">Eaf protein</fullName>
    </submittedName>
</protein>
<dbReference type="WBParaSite" id="GPLIN_001513800">
    <property type="protein sequence ID" value="GPLIN_001513800"/>
    <property type="gene ID" value="GPLIN_001513800"/>
</dbReference>
<evidence type="ECO:0000313" key="1">
    <source>
        <dbReference type="Proteomes" id="UP000050741"/>
    </source>
</evidence>
<accession>A0A183CQI0</accession>
<proteinExistence type="predicted"/>
<dbReference type="Proteomes" id="UP000050741">
    <property type="component" value="Unassembled WGS sequence"/>
</dbReference>